<dbReference type="RefSeq" id="WP_307310603.1">
    <property type="nucleotide sequence ID" value="NZ_JAUSRE010000020.1"/>
</dbReference>
<organism evidence="2 3">
    <name type="scientific">Pseudarthrobacter enclensis</name>
    <dbReference type="NCBI Taxonomy" id="993070"/>
    <lineage>
        <taxon>Bacteria</taxon>
        <taxon>Bacillati</taxon>
        <taxon>Actinomycetota</taxon>
        <taxon>Actinomycetes</taxon>
        <taxon>Micrococcales</taxon>
        <taxon>Micrococcaceae</taxon>
        <taxon>Pseudarthrobacter</taxon>
    </lineage>
</organism>
<feature type="region of interest" description="Disordered" evidence="1">
    <location>
        <begin position="1"/>
        <end position="22"/>
    </location>
</feature>
<name>A0ABT9RXA7_9MICC</name>
<evidence type="ECO:0000256" key="1">
    <source>
        <dbReference type="SAM" id="MobiDB-lite"/>
    </source>
</evidence>
<dbReference type="Proteomes" id="UP001226577">
    <property type="component" value="Unassembled WGS sequence"/>
</dbReference>
<accession>A0ABT9RXA7</accession>
<evidence type="ECO:0000313" key="2">
    <source>
        <dbReference type="EMBL" id="MDP9889877.1"/>
    </source>
</evidence>
<reference evidence="2 3" key="1">
    <citation type="submission" date="2023-07" db="EMBL/GenBank/DDBJ databases">
        <title>Sorghum-associated microbial communities from plants grown in Nebraska, USA.</title>
        <authorList>
            <person name="Schachtman D."/>
        </authorList>
    </citation>
    <scope>NUCLEOTIDE SEQUENCE [LARGE SCALE GENOMIC DNA]</scope>
    <source>
        <strain evidence="2 3">CC222</strain>
    </source>
</reference>
<dbReference type="EMBL" id="JAUSRE010000020">
    <property type="protein sequence ID" value="MDP9889877.1"/>
    <property type="molecule type" value="Genomic_DNA"/>
</dbReference>
<gene>
    <name evidence="2" type="ORF">J2X98_003489</name>
</gene>
<evidence type="ECO:0000313" key="3">
    <source>
        <dbReference type="Proteomes" id="UP001226577"/>
    </source>
</evidence>
<protein>
    <submittedName>
        <fullName evidence="2">Uncharacterized protein</fullName>
    </submittedName>
</protein>
<keyword evidence="3" id="KW-1185">Reference proteome</keyword>
<proteinExistence type="predicted"/>
<comment type="caution">
    <text evidence="2">The sequence shown here is derived from an EMBL/GenBank/DDBJ whole genome shotgun (WGS) entry which is preliminary data.</text>
</comment>
<sequence>MPSTAIPTIRHHRHRRGNQESKAEQQFRSAVLLALAIPGTGCPEWLQANHDGGRARFLRAALEWRAELESFEYIHWEDSVNPALLHFSRPYGWHCVTNMGASRVPVPEGIIVISSSPIRDGYLPAGATVWLLRWVE</sequence>